<gene>
    <name evidence="8" type="primary">ORF83252</name>
</gene>
<dbReference type="EMBL" id="HACG01025763">
    <property type="protein sequence ID" value="CEK72628.1"/>
    <property type="molecule type" value="Transcribed_RNA"/>
</dbReference>
<sequence>MALARKRIGWQFQSPRTDYYHKLVISHTQRHTEAWVEHSNGEKVLSASTKEWAIRSQLYNCTDVAASVSVGQVLAQRCLKSGITCLFFDNADLIETSEKFRSALQAFKDAHISLEEPDVIIPDSKPGINYDGYNRYAESKEWKEDYQHI</sequence>
<accession>A0A0B6ZVL3</accession>
<evidence type="ECO:0000256" key="5">
    <source>
        <dbReference type="ARBA" id="ARBA00023274"/>
    </source>
</evidence>
<dbReference type="PANTHER" id="PTHR12899:SF3">
    <property type="entry name" value="LARGE RIBOSOMAL SUBUNIT PROTEIN UL18M"/>
    <property type="match status" value="1"/>
</dbReference>
<evidence type="ECO:0000256" key="2">
    <source>
        <dbReference type="ARBA" id="ARBA00007116"/>
    </source>
</evidence>
<evidence type="ECO:0000313" key="8">
    <source>
        <dbReference type="EMBL" id="CEK72628.1"/>
    </source>
</evidence>
<dbReference type="GO" id="GO:0003735">
    <property type="term" value="F:structural constituent of ribosome"/>
    <property type="evidence" value="ECO:0007669"/>
    <property type="project" value="InterPro"/>
</dbReference>
<dbReference type="SUPFAM" id="SSF53137">
    <property type="entry name" value="Translational machinery components"/>
    <property type="match status" value="1"/>
</dbReference>
<keyword evidence="4" id="KW-0496">Mitochondrion</keyword>
<protein>
    <recommendedName>
        <fullName evidence="6">Large ribosomal subunit protein uL18m</fullName>
    </recommendedName>
    <alternativeName>
        <fullName evidence="7">39S ribosomal protein L18, mitochondrial</fullName>
    </alternativeName>
</protein>
<evidence type="ECO:0000256" key="4">
    <source>
        <dbReference type="ARBA" id="ARBA00023128"/>
    </source>
</evidence>
<dbReference type="InterPro" id="IPR057268">
    <property type="entry name" value="Ribosomal_L18"/>
</dbReference>
<evidence type="ECO:0000256" key="3">
    <source>
        <dbReference type="ARBA" id="ARBA00022980"/>
    </source>
</evidence>
<evidence type="ECO:0000256" key="7">
    <source>
        <dbReference type="ARBA" id="ARBA00082661"/>
    </source>
</evidence>
<dbReference type="GO" id="GO:0006412">
    <property type="term" value="P:translation"/>
    <property type="evidence" value="ECO:0007669"/>
    <property type="project" value="InterPro"/>
</dbReference>
<dbReference type="GO" id="GO:0008097">
    <property type="term" value="F:5S rRNA binding"/>
    <property type="evidence" value="ECO:0007669"/>
    <property type="project" value="TreeGrafter"/>
</dbReference>
<dbReference type="AlphaFoldDB" id="A0A0B6ZVL3"/>
<dbReference type="FunFam" id="3.30.420.80:FF:000005">
    <property type="entry name" value="39S ribosomal protein L18, mitochondrial"/>
    <property type="match status" value="1"/>
</dbReference>
<dbReference type="InterPro" id="IPR036967">
    <property type="entry name" value="Ribosomal_uS11_sf"/>
</dbReference>
<proteinExistence type="inferred from homology"/>
<dbReference type="InterPro" id="IPR005484">
    <property type="entry name" value="Ribosomal_uL18_bac/plant/anim"/>
</dbReference>
<dbReference type="Gene3D" id="3.30.420.80">
    <property type="entry name" value="Ribosomal protein S11"/>
    <property type="match status" value="1"/>
</dbReference>
<dbReference type="GO" id="GO:1990904">
    <property type="term" value="C:ribonucleoprotein complex"/>
    <property type="evidence" value="ECO:0007669"/>
    <property type="project" value="UniProtKB-KW"/>
</dbReference>
<keyword evidence="3" id="KW-0689">Ribosomal protein</keyword>
<organism evidence="8">
    <name type="scientific">Arion vulgaris</name>
    <dbReference type="NCBI Taxonomy" id="1028688"/>
    <lineage>
        <taxon>Eukaryota</taxon>
        <taxon>Metazoa</taxon>
        <taxon>Spiralia</taxon>
        <taxon>Lophotrochozoa</taxon>
        <taxon>Mollusca</taxon>
        <taxon>Gastropoda</taxon>
        <taxon>Heterobranchia</taxon>
        <taxon>Euthyneura</taxon>
        <taxon>Panpulmonata</taxon>
        <taxon>Eupulmonata</taxon>
        <taxon>Stylommatophora</taxon>
        <taxon>Helicina</taxon>
        <taxon>Arionoidea</taxon>
        <taxon>Arionidae</taxon>
        <taxon>Arion</taxon>
    </lineage>
</organism>
<dbReference type="GO" id="GO:0005743">
    <property type="term" value="C:mitochondrial inner membrane"/>
    <property type="evidence" value="ECO:0007669"/>
    <property type="project" value="UniProtKB-ARBA"/>
</dbReference>
<evidence type="ECO:0000256" key="1">
    <source>
        <dbReference type="ARBA" id="ARBA00004173"/>
    </source>
</evidence>
<dbReference type="CDD" id="cd00432">
    <property type="entry name" value="Ribosomal_L18_L5e"/>
    <property type="match status" value="1"/>
</dbReference>
<name>A0A0B6ZVL3_9EUPU</name>
<comment type="similarity">
    <text evidence="2">Belongs to the universal ribosomal protein uL18 family.</text>
</comment>
<dbReference type="PANTHER" id="PTHR12899">
    <property type="entry name" value="39S RIBOSOMAL PROTEIN L18, MITOCHONDRIAL"/>
    <property type="match status" value="1"/>
</dbReference>
<reference evidence="8" key="1">
    <citation type="submission" date="2014-12" db="EMBL/GenBank/DDBJ databases">
        <title>Insight into the proteome of Arion vulgaris.</title>
        <authorList>
            <person name="Aradska J."/>
            <person name="Bulat T."/>
            <person name="Smidak R."/>
            <person name="Sarate P."/>
            <person name="Gangsoo J."/>
            <person name="Sialana F."/>
            <person name="Bilban M."/>
            <person name="Lubec G."/>
        </authorList>
    </citation>
    <scope>NUCLEOTIDE SEQUENCE</scope>
    <source>
        <tissue evidence="8">Skin</tissue>
    </source>
</reference>
<dbReference type="GO" id="GO:0005840">
    <property type="term" value="C:ribosome"/>
    <property type="evidence" value="ECO:0007669"/>
    <property type="project" value="UniProtKB-KW"/>
</dbReference>
<keyword evidence="5" id="KW-0687">Ribonucleoprotein</keyword>
<comment type="subcellular location">
    <subcellularLocation>
        <location evidence="1">Mitochondrion</location>
    </subcellularLocation>
</comment>
<evidence type="ECO:0000256" key="6">
    <source>
        <dbReference type="ARBA" id="ARBA00069051"/>
    </source>
</evidence>